<dbReference type="PANTHER" id="PTHR34572:SF8">
    <property type="entry name" value="(RAPE) HYPOTHETICAL PROTEIN"/>
    <property type="match status" value="1"/>
</dbReference>
<feature type="compositionally biased region" description="Low complexity" evidence="1">
    <location>
        <begin position="74"/>
        <end position="86"/>
    </location>
</feature>
<dbReference type="EMBL" id="JAAIUW010000009">
    <property type="protein sequence ID" value="KAF7815889.1"/>
    <property type="molecule type" value="Genomic_DNA"/>
</dbReference>
<proteinExistence type="predicted"/>
<comment type="caution">
    <text evidence="2">The sequence shown here is derived from an EMBL/GenBank/DDBJ whole genome shotgun (WGS) entry which is preliminary data.</text>
</comment>
<accession>A0A834T574</accession>
<dbReference type="Proteomes" id="UP000634136">
    <property type="component" value="Unassembled WGS sequence"/>
</dbReference>
<sequence length="302" mass="33463">MEAVGSRLGRASSRYGTPTVFSGPVRRWKKKWVHVSPSSLSSNHNSHHSHTNTNTNAAGSRLLLCRWTPITPSPTTASATATADADNSSDEPPRRKFRYTPGEICGIRYHGVRIVDRGEGFGDDEFFVHMARIEIRVFTFVGLRLRPCQMKYGQYDVMGLEMLKEEDAFVPSRTRVLASSGSDAVCGYLLIAVLEEQRKVAIRKAENEPTTETGQTTPRPTNVTNGMHGKLNMNETLEEAQVGIILSFASFPLVSKLLLADFWTYEESNMSQLELGLGFNGDNSQNADDQLKKRSSSGQSKN</sequence>
<organism evidence="2 3">
    <name type="scientific">Senna tora</name>
    <dbReference type="NCBI Taxonomy" id="362788"/>
    <lineage>
        <taxon>Eukaryota</taxon>
        <taxon>Viridiplantae</taxon>
        <taxon>Streptophyta</taxon>
        <taxon>Embryophyta</taxon>
        <taxon>Tracheophyta</taxon>
        <taxon>Spermatophyta</taxon>
        <taxon>Magnoliopsida</taxon>
        <taxon>eudicotyledons</taxon>
        <taxon>Gunneridae</taxon>
        <taxon>Pentapetalae</taxon>
        <taxon>rosids</taxon>
        <taxon>fabids</taxon>
        <taxon>Fabales</taxon>
        <taxon>Fabaceae</taxon>
        <taxon>Caesalpinioideae</taxon>
        <taxon>Cassia clade</taxon>
        <taxon>Senna</taxon>
    </lineage>
</organism>
<evidence type="ECO:0000313" key="3">
    <source>
        <dbReference type="Proteomes" id="UP000634136"/>
    </source>
</evidence>
<feature type="region of interest" description="Disordered" evidence="1">
    <location>
        <begin position="74"/>
        <end position="99"/>
    </location>
</feature>
<feature type="compositionally biased region" description="Low complexity" evidence="1">
    <location>
        <begin position="208"/>
        <end position="221"/>
    </location>
</feature>
<evidence type="ECO:0000313" key="2">
    <source>
        <dbReference type="EMBL" id="KAF7815889.1"/>
    </source>
</evidence>
<reference evidence="2" key="1">
    <citation type="submission" date="2020-09" db="EMBL/GenBank/DDBJ databases">
        <title>Genome-Enabled Discovery of Anthraquinone Biosynthesis in Senna tora.</title>
        <authorList>
            <person name="Kang S.-H."/>
            <person name="Pandey R.P."/>
            <person name="Lee C.-M."/>
            <person name="Sim J.-S."/>
            <person name="Jeong J.-T."/>
            <person name="Choi B.-S."/>
            <person name="Jung M."/>
            <person name="Ginzburg D."/>
            <person name="Zhao K."/>
            <person name="Won S.Y."/>
            <person name="Oh T.-J."/>
            <person name="Yu Y."/>
            <person name="Kim N.-H."/>
            <person name="Lee O.R."/>
            <person name="Lee T.-H."/>
            <person name="Bashyal P."/>
            <person name="Kim T.-S."/>
            <person name="Lee W.-H."/>
            <person name="Kawkins C."/>
            <person name="Kim C.-K."/>
            <person name="Kim J.S."/>
            <person name="Ahn B.O."/>
            <person name="Rhee S.Y."/>
            <person name="Sohng J.K."/>
        </authorList>
    </citation>
    <scope>NUCLEOTIDE SEQUENCE</scope>
    <source>
        <tissue evidence="2">Leaf</tissue>
    </source>
</reference>
<feature type="region of interest" description="Disordered" evidence="1">
    <location>
        <begin position="1"/>
        <end position="20"/>
    </location>
</feature>
<name>A0A834T574_9FABA</name>
<protein>
    <submittedName>
        <fullName evidence="2">Uncharacterized protein</fullName>
    </submittedName>
</protein>
<feature type="region of interest" description="Disordered" evidence="1">
    <location>
        <begin position="281"/>
        <end position="302"/>
    </location>
</feature>
<dbReference type="OrthoDB" id="2020529at2759"/>
<evidence type="ECO:0000256" key="1">
    <source>
        <dbReference type="SAM" id="MobiDB-lite"/>
    </source>
</evidence>
<gene>
    <name evidence="2" type="ORF">G2W53_029858</name>
</gene>
<dbReference type="AlphaFoldDB" id="A0A834T574"/>
<dbReference type="PANTHER" id="PTHR34572">
    <property type="entry name" value="GOLGIN FAMILY A PROTEIN"/>
    <property type="match status" value="1"/>
</dbReference>
<feature type="region of interest" description="Disordered" evidence="1">
    <location>
        <begin position="205"/>
        <end position="225"/>
    </location>
</feature>
<keyword evidence="3" id="KW-1185">Reference proteome</keyword>